<dbReference type="InterPro" id="IPR014722">
    <property type="entry name" value="Rib_uL2_dom2"/>
</dbReference>
<dbReference type="Pfam" id="PF07653">
    <property type="entry name" value="SH3_2"/>
    <property type="match status" value="1"/>
</dbReference>
<dbReference type="PROSITE" id="PS00302">
    <property type="entry name" value="IF5A_HYPUSINE"/>
    <property type="match status" value="1"/>
</dbReference>
<dbReference type="InterPro" id="IPR000219">
    <property type="entry name" value="DH_dom"/>
</dbReference>
<comment type="subcellular location">
    <subcellularLocation>
        <location evidence="1">Cytoplasm</location>
    </subcellularLocation>
</comment>
<evidence type="ECO:0000256" key="6">
    <source>
        <dbReference type="ARBA" id="ARBA00022884"/>
    </source>
</evidence>
<keyword evidence="4" id="KW-0963">Cytoplasm</keyword>
<evidence type="ECO:0000256" key="9">
    <source>
        <dbReference type="PROSITE-ProRule" id="PRU00192"/>
    </source>
</evidence>
<dbReference type="GO" id="GO:0005737">
    <property type="term" value="C:cytoplasm"/>
    <property type="evidence" value="ECO:0007669"/>
    <property type="project" value="UniProtKB-SubCell"/>
</dbReference>
<evidence type="ECO:0008006" key="15">
    <source>
        <dbReference type="Google" id="ProtNLM"/>
    </source>
</evidence>
<dbReference type="SUPFAM" id="SSF48065">
    <property type="entry name" value="DBL homology domain (DH-domain)"/>
    <property type="match status" value="1"/>
</dbReference>
<dbReference type="InterPro" id="IPR020189">
    <property type="entry name" value="IF5A_C"/>
</dbReference>
<feature type="domain" description="DH" evidence="12">
    <location>
        <begin position="127"/>
        <end position="305"/>
    </location>
</feature>
<dbReference type="GO" id="GO:0005085">
    <property type="term" value="F:guanyl-nucleotide exchange factor activity"/>
    <property type="evidence" value="ECO:0007669"/>
    <property type="project" value="InterPro"/>
</dbReference>
<evidence type="ECO:0000313" key="13">
    <source>
        <dbReference type="EMBL" id="KAG1306010.1"/>
    </source>
</evidence>
<dbReference type="SUPFAM" id="SSF50249">
    <property type="entry name" value="Nucleic acid-binding proteins"/>
    <property type="match status" value="1"/>
</dbReference>
<dbReference type="CDD" id="cd00160">
    <property type="entry name" value="RhoGEF"/>
    <property type="match status" value="1"/>
</dbReference>
<evidence type="ECO:0000256" key="2">
    <source>
        <dbReference type="ARBA" id="ARBA00006016"/>
    </source>
</evidence>
<dbReference type="Gene3D" id="2.40.50.140">
    <property type="entry name" value="Nucleic acid-binding proteins"/>
    <property type="match status" value="1"/>
</dbReference>
<dbReference type="Pfam" id="PF00621">
    <property type="entry name" value="RhoGEF"/>
    <property type="match status" value="1"/>
</dbReference>
<keyword evidence="7" id="KW-0648">Protein biosynthesis</keyword>
<dbReference type="CDD" id="cd04468">
    <property type="entry name" value="S1_eIF5A"/>
    <property type="match status" value="1"/>
</dbReference>
<feature type="region of interest" description="Disordered" evidence="10">
    <location>
        <begin position="57"/>
        <end position="94"/>
    </location>
</feature>
<keyword evidence="5" id="KW-0251">Elongation factor</keyword>
<dbReference type="AlphaFoldDB" id="A0A9P6X6H1"/>
<evidence type="ECO:0000256" key="5">
    <source>
        <dbReference type="ARBA" id="ARBA00022768"/>
    </source>
</evidence>
<evidence type="ECO:0000259" key="12">
    <source>
        <dbReference type="PROSITE" id="PS50010"/>
    </source>
</evidence>
<dbReference type="SMART" id="SM00325">
    <property type="entry name" value="RhoGEF"/>
    <property type="match status" value="1"/>
</dbReference>
<evidence type="ECO:0000313" key="14">
    <source>
        <dbReference type="Proteomes" id="UP000716291"/>
    </source>
</evidence>
<dbReference type="FunFam" id="2.40.50.140:FF:000034">
    <property type="entry name" value="Eukaryotic translation initiation factor 5A"/>
    <property type="match status" value="1"/>
</dbReference>
<keyword evidence="6" id="KW-0694">RNA-binding</keyword>
<dbReference type="FunFam" id="2.30.30.30:FF:000007">
    <property type="entry name" value="Eukaryotic translation initiation factor 5A"/>
    <property type="match status" value="1"/>
</dbReference>
<dbReference type="PROSITE" id="PS50010">
    <property type="entry name" value="DH_2"/>
    <property type="match status" value="1"/>
</dbReference>
<dbReference type="SUPFAM" id="SSF50044">
    <property type="entry name" value="SH3-domain"/>
    <property type="match status" value="1"/>
</dbReference>
<dbReference type="GO" id="GO:0003746">
    <property type="term" value="F:translation elongation factor activity"/>
    <property type="evidence" value="ECO:0007669"/>
    <property type="project" value="UniProtKB-KW"/>
</dbReference>
<dbReference type="SMART" id="SM01376">
    <property type="entry name" value="eIF-5a"/>
    <property type="match status" value="1"/>
</dbReference>
<keyword evidence="8" id="KW-0385">Hypusine</keyword>
<gene>
    <name evidence="13" type="ORF">G6F64_007922</name>
</gene>
<evidence type="ECO:0000256" key="10">
    <source>
        <dbReference type="SAM" id="MobiDB-lite"/>
    </source>
</evidence>
<evidence type="ECO:0000256" key="3">
    <source>
        <dbReference type="ARBA" id="ARBA00022443"/>
    </source>
</evidence>
<dbReference type="SUPFAM" id="SSF50104">
    <property type="entry name" value="Translation proteins SH3-like domain"/>
    <property type="match status" value="1"/>
</dbReference>
<dbReference type="InterPro" id="IPR012340">
    <property type="entry name" value="NA-bd_OB-fold"/>
</dbReference>
<dbReference type="PROSITE" id="PS50002">
    <property type="entry name" value="SH3"/>
    <property type="match status" value="1"/>
</dbReference>
<sequence>MESKATLIETPFHAIKSKFNKDSINVIGSTSLIESDKLSEEDWNIYLYKDQDYVKKKNRARSVPNSSSSPSLPLIKRSMTGSSISSTNSSLSTGSLRKQPWAQWFIHHNPPPLPTTRLSPSPDCKVKRARVIKELIETEKSYQADMQLIQEIYCTKESPWTTIEKKQIFINLEDILLFEKEFVKLLDQLTEQDMVGALVKIFLNSMNRIEQLYAEYCKKHEDALTKLQELGHLQDYLMKCQQEIQGRTNSWDLASLLIKPVQRVLKYPLLFKEILLLTPEYDMDYESLVLVNHEMELLADHINEIKKRKDIVEQLLINDHKKKRQQQLGTQDLIFDEIYRQFEERQAKVKLFEKQVLEWLTTIKESHQILKEFLISFEKQDCELQQTLSQLTQDIQATETMIQLSVCDRIDSFLKLFKNPAHIIQKRNRKWIDYDRACHIISKGEIPDKALQASSDAYVSLNAHLLDELPAFLSLTSTYFDIILDEFVGIQAFYWKQRQLAWRPLLNASQPENWQMILSEFTVNMDKIQGSFANLLVKEEKEEKKEEKVMSWVDFLHTEPKEEKDQEDNPTRVSDEIILKTMMNEGLFGEPEFQCVALVDYETKEKLKVQKGDIIQVWLITTDKQEQWWYGSLMHNQHVYGWFPSFTCKKNMADEDHTFETADAGASLTFPMQCSALRKNGHVVIKGRPCKIVDMSTSKTGKHGHAKVNLVAIDIFTGKKYEDLSPSTHNMDVPNINRQEYQLINIDDGFLSLMTQDGNTKDDVKLPEGELGKTLEAEFDDGKDLLVTVVSAMGEEHALTFKEAPKGN</sequence>
<dbReference type="InterPro" id="IPR027267">
    <property type="entry name" value="AH/BAR_dom_sf"/>
</dbReference>
<accession>A0A9P6X6H1</accession>
<dbReference type="InterPro" id="IPR035899">
    <property type="entry name" value="DBL_dom_sf"/>
</dbReference>
<dbReference type="InterPro" id="IPR001452">
    <property type="entry name" value="SH3_domain"/>
</dbReference>
<dbReference type="InterPro" id="IPR008991">
    <property type="entry name" value="Translation_prot_SH3-like_sf"/>
</dbReference>
<dbReference type="Gene3D" id="2.30.30.30">
    <property type="match status" value="1"/>
</dbReference>
<dbReference type="OrthoDB" id="10256089at2759"/>
<proteinExistence type="inferred from homology"/>
<comment type="similarity">
    <text evidence="2">Belongs to the eIF-5A family.</text>
</comment>
<dbReference type="InterPro" id="IPR019769">
    <property type="entry name" value="Trans_elong_IF5A_hypusine_site"/>
</dbReference>
<evidence type="ECO:0000256" key="4">
    <source>
        <dbReference type="ARBA" id="ARBA00022490"/>
    </source>
</evidence>
<evidence type="ECO:0000259" key="11">
    <source>
        <dbReference type="PROSITE" id="PS50002"/>
    </source>
</evidence>
<dbReference type="SUPFAM" id="SSF103657">
    <property type="entry name" value="BAR/IMD domain-like"/>
    <property type="match status" value="1"/>
</dbReference>
<dbReference type="GO" id="GO:0006452">
    <property type="term" value="P:translational frameshifting"/>
    <property type="evidence" value="ECO:0007669"/>
    <property type="project" value="UniProtKB-ARBA"/>
</dbReference>
<keyword evidence="3 9" id="KW-0728">SH3 domain</keyword>
<dbReference type="NCBIfam" id="TIGR00037">
    <property type="entry name" value="eIF_5A"/>
    <property type="match status" value="1"/>
</dbReference>
<evidence type="ECO:0000256" key="8">
    <source>
        <dbReference type="ARBA" id="ARBA00023071"/>
    </source>
</evidence>
<organism evidence="13 14">
    <name type="scientific">Rhizopus oryzae</name>
    <name type="common">Mucormycosis agent</name>
    <name type="synonym">Rhizopus arrhizus var. delemar</name>
    <dbReference type="NCBI Taxonomy" id="64495"/>
    <lineage>
        <taxon>Eukaryota</taxon>
        <taxon>Fungi</taxon>
        <taxon>Fungi incertae sedis</taxon>
        <taxon>Mucoromycota</taxon>
        <taxon>Mucoromycotina</taxon>
        <taxon>Mucoromycetes</taxon>
        <taxon>Mucorales</taxon>
        <taxon>Mucorineae</taxon>
        <taxon>Rhizopodaceae</taxon>
        <taxon>Rhizopus</taxon>
    </lineage>
</organism>
<dbReference type="GO" id="GO:0003723">
    <property type="term" value="F:RNA binding"/>
    <property type="evidence" value="ECO:0007669"/>
    <property type="project" value="UniProtKB-KW"/>
</dbReference>
<dbReference type="Pfam" id="PF01287">
    <property type="entry name" value="eIF-5a"/>
    <property type="match status" value="1"/>
</dbReference>
<dbReference type="InterPro" id="IPR001884">
    <property type="entry name" value="IF5A-like"/>
</dbReference>
<keyword evidence="14" id="KW-1185">Reference proteome</keyword>
<dbReference type="GO" id="GO:0045901">
    <property type="term" value="P:positive regulation of translational elongation"/>
    <property type="evidence" value="ECO:0007669"/>
    <property type="project" value="InterPro"/>
</dbReference>
<evidence type="ECO:0000256" key="7">
    <source>
        <dbReference type="ARBA" id="ARBA00022917"/>
    </source>
</evidence>
<dbReference type="Gene3D" id="2.30.30.40">
    <property type="entry name" value="SH3 Domains"/>
    <property type="match status" value="1"/>
</dbReference>
<dbReference type="Proteomes" id="UP000716291">
    <property type="component" value="Unassembled WGS sequence"/>
</dbReference>
<dbReference type="Pfam" id="PF21485">
    <property type="entry name" value="IF5A-like_N"/>
    <property type="match status" value="1"/>
</dbReference>
<dbReference type="InterPro" id="IPR048670">
    <property type="entry name" value="IF5A-like_N"/>
</dbReference>
<feature type="domain" description="SH3" evidence="11">
    <location>
        <begin position="590"/>
        <end position="653"/>
    </location>
</feature>
<comment type="caution">
    <text evidence="13">The sequence shown here is derived from an EMBL/GenBank/DDBJ whole genome shotgun (WGS) entry which is preliminary data.</text>
</comment>
<name>A0A9P6X6H1_RHIOR</name>
<dbReference type="EMBL" id="JAANQT010001228">
    <property type="protein sequence ID" value="KAG1306010.1"/>
    <property type="molecule type" value="Genomic_DNA"/>
</dbReference>
<feature type="compositionally biased region" description="Low complexity" evidence="10">
    <location>
        <begin position="66"/>
        <end position="94"/>
    </location>
</feature>
<evidence type="ECO:0000256" key="1">
    <source>
        <dbReference type="ARBA" id="ARBA00004496"/>
    </source>
</evidence>
<reference evidence="13" key="1">
    <citation type="journal article" date="2020" name="Microb. Genom.">
        <title>Genetic diversity of clinical and environmental Mucorales isolates obtained from an investigation of mucormycosis cases among solid organ transplant recipients.</title>
        <authorList>
            <person name="Nguyen M.H."/>
            <person name="Kaul D."/>
            <person name="Muto C."/>
            <person name="Cheng S.J."/>
            <person name="Richter R.A."/>
            <person name="Bruno V.M."/>
            <person name="Liu G."/>
            <person name="Beyhan S."/>
            <person name="Sundermann A.J."/>
            <person name="Mounaud S."/>
            <person name="Pasculle A.W."/>
            <person name="Nierman W.C."/>
            <person name="Driscoll E."/>
            <person name="Cumbie R."/>
            <person name="Clancy C.J."/>
            <person name="Dupont C.L."/>
        </authorList>
    </citation>
    <scope>NUCLEOTIDE SEQUENCE</scope>
    <source>
        <strain evidence="13">GL11</strain>
    </source>
</reference>
<dbReference type="Gene3D" id="1.20.900.10">
    <property type="entry name" value="Dbl homology (DH) domain"/>
    <property type="match status" value="1"/>
</dbReference>
<dbReference type="GO" id="GO:0045905">
    <property type="term" value="P:positive regulation of translational termination"/>
    <property type="evidence" value="ECO:0007669"/>
    <property type="project" value="InterPro"/>
</dbReference>
<dbReference type="PANTHER" id="PTHR11673">
    <property type="entry name" value="TRANSLATION INITIATION FACTOR 5A FAMILY MEMBER"/>
    <property type="match status" value="1"/>
</dbReference>
<dbReference type="Gene3D" id="1.20.1270.60">
    <property type="entry name" value="Arfaptin homology (AH) domain/BAR domain"/>
    <property type="match status" value="1"/>
</dbReference>
<dbReference type="GO" id="GO:0043022">
    <property type="term" value="F:ribosome binding"/>
    <property type="evidence" value="ECO:0007669"/>
    <property type="project" value="InterPro"/>
</dbReference>
<protein>
    <recommendedName>
        <fullName evidence="15">Scaffold protein Tuba</fullName>
    </recommendedName>
</protein>
<dbReference type="InterPro" id="IPR036028">
    <property type="entry name" value="SH3-like_dom_sf"/>
</dbReference>